<dbReference type="Proteomes" id="UP000032232">
    <property type="component" value="Unassembled WGS sequence"/>
</dbReference>
<dbReference type="PATRIC" id="fig|935700.4.peg.3207"/>
<proteinExistence type="predicted"/>
<evidence type="ECO:0000256" key="1">
    <source>
        <dbReference type="SAM" id="Coils"/>
    </source>
</evidence>
<protein>
    <recommendedName>
        <fullName evidence="4">HTH OST-type domain-containing protein</fullName>
    </recommendedName>
</protein>
<accession>A0A0D1EH38</accession>
<evidence type="ECO:0000313" key="3">
    <source>
        <dbReference type="Proteomes" id="UP000032232"/>
    </source>
</evidence>
<dbReference type="AlphaFoldDB" id="A0A0D1EH38"/>
<dbReference type="EMBL" id="JYFE01000058">
    <property type="protein sequence ID" value="KIT15160.1"/>
    <property type="molecule type" value="Genomic_DNA"/>
</dbReference>
<keyword evidence="3" id="KW-1185">Reference proteome</keyword>
<reference evidence="2 3" key="1">
    <citation type="submission" date="2015-02" db="EMBL/GenBank/DDBJ databases">
        <title>Genome Sequence of Jannaschia aquimarina DSM28248, a member of the Roseobacter clade.</title>
        <authorList>
            <person name="Voget S."/>
            <person name="Daniel R."/>
        </authorList>
    </citation>
    <scope>NUCLEOTIDE SEQUENCE [LARGE SCALE GENOMIC DNA]</scope>
    <source>
        <strain evidence="2 3">GSW-M26</strain>
    </source>
</reference>
<evidence type="ECO:0008006" key="4">
    <source>
        <dbReference type="Google" id="ProtNLM"/>
    </source>
</evidence>
<comment type="caution">
    <text evidence="2">The sequence shown here is derived from an EMBL/GenBank/DDBJ whole genome shotgun (WGS) entry which is preliminary data.</text>
</comment>
<name>A0A0D1EH38_9RHOB</name>
<feature type="coiled-coil region" evidence="1">
    <location>
        <begin position="137"/>
        <end position="164"/>
    </location>
</feature>
<evidence type="ECO:0000313" key="2">
    <source>
        <dbReference type="EMBL" id="KIT15160.1"/>
    </source>
</evidence>
<gene>
    <name evidence="2" type="ORF">jaqu_31050</name>
</gene>
<organism evidence="2 3">
    <name type="scientific">Jannaschia aquimarina</name>
    <dbReference type="NCBI Taxonomy" id="935700"/>
    <lineage>
        <taxon>Bacteria</taxon>
        <taxon>Pseudomonadati</taxon>
        <taxon>Pseudomonadota</taxon>
        <taxon>Alphaproteobacteria</taxon>
        <taxon>Rhodobacterales</taxon>
        <taxon>Roseobacteraceae</taxon>
        <taxon>Jannaschia</taxon>
    </lineage>
</organism>
<keyword evidence="1" id="KW-0175">Coiled coil</keyword>
<sequence length="203" mass="22681">MLRVQQYEQLIKAMVAHHGFSGPILEVERARAAQIDGTARKTLGTLIGDLVGTYVVVEKNGPIENTPIKSPENVNWLDMQTSVALSDVDFAQAERELKEMVGLRNNLVHHFIEQHDISSVDGCSRAQDALVTAYSRIDKNLAQLREWAKEMKNLQQAMSDVMQSEGFTDWLVNGIAPDDTLDWNASDIVRALREAYRTLATDG</sequence>